<name>A0A8X7C6E7_9ARAC</name>
<evidence type="ECO:0000313" key="2">
    <source>
        <dbReference type="Proteomes" id="UP000886998"/>
    </source>
</evidence>
<keyword evidence="2" id="KW-1185">Reference proteome</keyword>
<sequence>MEIYGTARTLSHFQKLCTPATATCGRGERQPPCVQWMASVRVNLLNDQGIPSAKRDSKDAGPLPKILHPKEPLFQEVANVKHPMCNGGLRSGKTPL</sequence>
<reference evidence="1" key="1">
    <citation type="submission" date="2020-08" db="EMBL/GenBank/DDBJ databases">
        <title>Multicomponent nature underlies the extraordinary mechanical properties of spider dragline silk.</title>
        <authorList>
            <person name="Kono N."/>
            <person name="Nakamura H."/>
            <person name="Mori M."/>
            <person name="Yoshida Y."/>
            <person name="Ohtoshi R."/>
            <person name="Malay A.D."/>
            <person name="Moran D.A.P."/>
            <person name="Tomita M."/>
            <person name="Numata K."/>
            <person name="Arakawa K."/>
        </authorList>
    </citation>
    <scope>NUCLEOTIDE SEQUENCE</scope>
</reference>
<comment type="caution">
    <text evidence="1">The sequence shown here is derived from an EMBL/GenBank/DDBJ whole genome shotgun (WGS) entry which is preliminary data.</text>
</comment>
<gene>
    <name evidence="1" type="ORF">TNIN_22681</name>
</gene>
<dbReference type="EMBL" id="BMAV01010492">
    <property type="protein sequence ID" value="GFY55608.1"/>
    <property type="molecule type" value="Genomic_DNA"/>
</dbReference>
<evidence type="ECO:0000313" key="1">
    <source>
        <dbReference type="EMBL" id="GFY55608.1"/>
    </source>
</evidence>
<dbReference type="AlphaFoldDB" id="A0A8X7C6E7"/>
<proteinExistence type="predicted"/>
<dbReference type="Proteomes" id="UP000886998">
    <property type="component" value="Unassembled WGS sequence"/>
</dbReference>
<protein>
    <submittedName>
        <fullName evidence="1">Uncharacterized protein</fullName>
    </submittedName>
</protein>
<organism evidence="1 2">
    <name type="scientific">Trichonephila inaurata madagascariensis</name>
    <dbReference type="NCBI Taxonomy" id="2747483"/>
    <lineage>
        <taxon>Eukaryota</taxon>
        <taxon>Metazoa</taxon>
        <taxon>Ecdysozoa</taxon>
        <taxon>Arthropoda</taxon>
        <taxon>Chelicerata</taxon>
        <taxon>Arachnida</taxon>
        <taxon>Araneae</taxon>
        <taxon>Araneomorphae</taxon>
        <taxon>Entelegynae</taxon>
        <taxon>Araneoidea</taxon>
        <taxon>Nephilidae</taxon>
        <taxon>Trichonephila</taxon>
        <taxon>Trichonephila inaurata</taxon>
    </lineage>
</organism>
<accession>A0A8X7C6E7</accession>